<evidence type="ECO:0000256" key="1">
    <source>
        <dbReference type="ARBA" id="ARBA00008005"/>
    </source>
</evidence>
<dbReference type="Gene3D" id="3.40.50.11780">
    <property type="match status" value="2"/>
</dbReference>
<evidence type="ECO:0000259" key="3">
    <source>
        <dbReference type="Pfam" id="PF17482"/>
    </source>
</evidence>
<evidence type="ECO:0000313" key="5">
    <source>
        <dbReference type="Proteomes" id="UP000437736"/>
    </source>
</evidence>
<dbReference type="InterPro" id="IPR020287">
    <property type="entry name" value="Tail_sheath_C"/>
</dbReference>
<dbReference type="InterPro" id="IPR052042">
    <property type="entry name" value="Tail_sheath_structural"/>
</dbReference>
<organism evidence="4 5">
    <name type="scientific">Acidiferrimicrobium australe</name>
    <dbReference type="NCBI Taxonomy" id="2664430"/>
    <lineage>
        <taxon>Bacteria</taxon>
        <taxon>Bacillati</taxon>
        <taxon>Actinomycetota</taxon>
        <taxon>Acidimicrobiia</taxon>
        <taxon>Acidimicrobiales</taxon>
        <taxon>Acidimicrobiaceae</taxon>
        <taxon>Acidiferrimicrobium</taxon>
    </lineage>
</organism>
<feature type="domain" description="Tail sheath protein C-terminal" evidence="3">
    <location>
        <begin position="414"/>
        <end position="521"/>
    </location>
</feature>
<evidence type="ECO:0000313" key="4">
    <source>
        <dbReference type="EMBL" id="MST32953.1"/>
    </source>
</evidence>
<comment type="caution">
    <text evidence="4">The sequence shown here is derived from an EMBL/GenBank/DDBJ whole genome shotgun (WGS) entry which is preliminary data.</text>
</comment>
<dbReference type="Pfam" id="PF17482">
    <property type="entry name" value="Phage_sheath_1C"/>
    <property type="match status" value="1"/>
</dbReference>
<dbReference type="PANTHER" id="PTHR35861:SF1">
    <property type="entry name" value="PHAGE TAIL SHEATH PROTEIN"/>
    <property type="match status" value="1"/>
</dbReference>
<dbReference type="EMBL" id="WJHE01000441">
    <property type="protein sequence ID" value="MST32953.1"/>
    <property type="molecule type" value="Genomic_DNA"/>
</dbReference>
<proteinExistence type="inferred from homology"/>
<keyword evidence="5" id="KW-1185">Reference proteome</keyword>
<accession>A0ABW9QU25</accession>
<sequence length="526" mass="56580">MPTYTAPGVYVEEIPSSSKSLSAAATAIAAFVGFTEKAPTDDPINDPDGVRPRLVTSWTQFEELYGGFAPDCLLPISVYGYFQNGGSVAYIVRIPNTAPAGEPSAVALPAMDQLANKKVLITSVEPDAALSVRIDPADDEADDAEDRSGPSPFNLSVVEGGAVVETFDNVTLAPGDRNVETVVNATSTKVKVKVAIDDLGALAEAQIMKVGTFALEKAAGLPVPVSPRKFTGSETTRTGINGLTIADEVTMVVVPDLATAARKADGTYDLGLWKSVQTALIAHCELQGNRMAILDAPPGMTVQQVKEWRAEQAMYDTQFAALYYPWIKVDNPAGTNGNSEILVPPSGHIAGVWARTDETRGVWKAPANDTIRGCLDVERPVTKNEQGLLNPIGVNCIRPFGARGIRIWGARTLSSDSDWRYINVRRLFNMIETTILDGTQYAVFEPNDQELWAGVTRTLTAFLNGLWRSGALFGTTADEAFYVKCDAETNPPESIDEGKLVVEVGVAPVKPAEFVIFRISQKKPEI</sequence>
<dbReference type="Pfam" id="PF04984">
    <property type="entry name" value="Phage_sheath_1"/>
    <property type="match status" value="1"/>
</dbReference>
<evidence type="ECO:0000259" key="2">
    <source>
        <dbReference type="Pfam" id="PF04984"/>
    </source>
</evidence>
<protein>
    <submittedName>
        <fullName evidence="4">Phage tail sheath family protein</fullName>
    </submittedName>
</protein>
<dbReference type="InterPro" id="IPR035089">
    <property type="entry name" value="Phage_sheath_subtilisin"/>
</dbReference>
<dbReference type="Proteomes" id="UP000437736">
    <property type="component" value="Unassembled WGS sequence"/>
</dbReference>
<reference evidence="4 5" key="1">
    <citation type="submission" date="2019-11" db="EMBL/GenBank/DDBJ databases">
        <title>Acidiferrimicrobium australis gen. nov., sp. nov., an acidophilic and obligately heterotrophic, member of the Actinobacteria that catalyses dissimilatory oxido- reduction of iron isolated from metal-rich acidic water in Chile.</title>
        <authorList>
            <person name="Gonzalez D."/>
            <person name="Huber K."/>
            <person name="Hedrich S."/>
            <person name="Rojas-Villalobos C."/>
            <person name="Quatrini R."/>
            <person name="Dinamarca M.A."/>
            <person name="Schwarz A."/>
            <person name="Canales C."/>
            <person name="Nancucheo I."/>
        </authorList>
    </citation>
    <scope>NUCLEOTIDE SEQUENCE [LARGE SCALE GENOMIC DNA]</scope>
    <source>
        <strain evidence="4 5">USS-CCA1</strain>
    </source>
</reference>
<name>A0ABW9QU25_9ACTN</name>
<comment type="similarity">
    <text evidence="1">Belongs to the myoviridae tail sheath protein family.</text>
</comment>
<feature type="domain" description="Tail sheath protein subtilisin-like" evidence="2">
    <location>
        <begin position="275"/>
        <end position="413"/>
    </location>
</feature>
<dbReference type="PANTHER" id="PTHR35861">
    <property type="match status" value="1"/>
</dbReference>
<gene>
    <name evidence="4" type="ORF">GHK86_09515</name>
</gene>